<dbReference type="Pfam" id="PF04397">
    <property type="entry name" value="LytTR"/>
    <property type="match status" value="1"/>
</dbReference>
<dbReference type="EMBL" id="CP025791">
    <property type="protein sequence ID" value="AUP77299.1"/>
    <property type="molecule type" value="Genomic_DNA"/>
</dbReference>
<dbReference type="Gene3D" id="2.40.50.1020">
    <property type="entry name" value="LytTr DNA-binding domain"/>
    <property type="match status" value="1"/>
</dbReference>
<keyword evidence="4" id="KW-1185">Reference proteome</keyword>
<keyword evidence="1" id="KW-1133">Transmembrane helix</keyword>
<protein>
    <recommendedName>
        <fullName evidence="2">HTH LytTR-type domain-containing protein</fullName>
    </recommendedName>
</protein>
<dbReference type="SMART" id="SM00850">
    <property type="entry name" value="LytTR"/>
    <property type="match status" value="1"/>
</dbReference>
<dbReference type="Proteomes" id="UP000235826">
    <property type="component" value="Chromosome"/>
</dbReference>
<feature type="transmembrane region" description="Helical" evidence="1">
    <location>
        <begin position="53"/>
        <end position="74"/>
    </location>
</feature>
<keyword evidence="1" id="KW-0812">Transmembrane</keyword>
<evidence type="ECO:0000256" key="1">
    <source>
        <dbReference type="SAM" id="Phobius"/>
    </source>
</evidence>
<name>A0A2K9PJR6_9FLAO</name>
<dbReference type="PANTHER" id="PTHR37299">
    <property type="entry name" value="TRANSCRIPTIONAL REGULATOR-RELATED"/>
    <property type="match status" value="1"/>
</dbReference>
<dbReference type="AlphaFoldDB" id="A0A2K9PJR6"/>
<dbReference type="PANTHER" id="PTHR37299:SF1">
    <property type="entry name" value="STAGE 0 SPORULATION PROTEIN A HOMOLOG"/>
    <property type="match status" value="1"/>
</dbReference>
<keyword evidence="1" id="KW-0472">Membrane</keyword>
<feature type="transmembrane region" description="Helical" evidence="1">
    <location>
        <begin position="119"/>
        <end position="140"/>
    </location>
</feature>
<gene>
    <name evidence="3" type="ORF">C1H87_00615</name>
</gene>
<dbReference type="InterPro" id="IPR007492">
    <property type="entry name" value="LytTR_DNA-bd_dom"/>
</dbReference>
<accession>A0A2K9PJR6</accession>
<evidence type="ECO:0000313" key="4">
    <source>
        <dbReference type="Proteomes" id="UP000235826"/>
    </source>
</evidence>
<dbReference type="InterPro" id="IPR046947">
    <property type="entry name" value="LytR-like"/>
</dbReference>
<dbReference type="GO" id="GO:0000156">
    <property type="term" value="F:phosphorelay response regulator activity"/>
    <property type="evidence" value="ECO:0007669"/>
    <property type="project" value="InterPro"/>
</dbReference>
<evidence type="ECO:0000313" key="3">
    <source>
        <dbReference type="EMBL" id="AUP77299.1"/>
    </source>
</evidence>
<dbReference type="KEGG" id="fek:C1H87_00615"/>
<reference evidence="3 4" key="1">
    <citation type="submission" date="2018-01" db="EMBL/GenBank/DDBJ databases">
        <title>Complete genome sequence of Flavivirga eckloniae ECD14 isolated from seaweed Ecklonia cava.</title>
        <authorList>
            <person name="Lee J.H."/>
            <person name="Baik K.S."/>
            <person name="Seong C.N."/>
        </authorList>
    </citation>
    <scope>NUCLEOTIDE SEQUENCE [LARGE SCALE GENOMIC DNA]</scope>
    <source>
        <strain evidence="3 4">ECD14</strain>
    </source>
</reference>
<feature type="domain" description="HTH LytTR-type" evidence="2">
    <location>
        <begin position="177"/>
        <end position="271"/>
    </location>
</feature>
<feature type="transmembrane region" description="Helical" evidence="1">
    <location>
        <begin position="86"/>
        <end position="107"/>
    </location>
</feature>
<organism evidence="3 4">
    <name type="scientific">Flavivirga eckloniae</name>
    <dbReference type="NCBI Taxonomy" id="1803846"/>
    <lineage>
        <taxon>Bacteria</taxon>
        <taxon>Pseudomonadati</taxon>
        <taxon>Bacteroidota</taxon>
        <taxon>Flavobacteriia</taxon>
        <taxon>Flavobacteriales</taxon>
        <taxon>Flavobacteriaceae</taxon>
        <taxon>Flavivirga</taxon>
    </lineage>
</organism>
<dbReference type="PROSITE" id="PS50930">
    <property type="entry name" value="HTH_LYTTR"/>
    <property type="match status" value="1"/>
</dbReference>
<proteinExistence type="predicted"/>
<evidence type="ECO:0000259" key="2">
    <source>
        <dbReference type="PROSITE" id="PS50930"/>
    </source>
</evidence>
<feature type="transmembrane region" description="Helical" evidence="1">
    <location>
        <begin position="20"/>
        <end position="41"/>
    </location>
</feature>
<sequence>MKHFLSQSFTLLNNPKQKLILISFCFGFGIIFVNIFHPFNINLWRNDSGIQQFLRLSSFSLIASVIIAVSQFLVRNVVRIISFNRLVFLFWFMGEIIVIAFIFYLIYGSSNAPFLREYLLAFRYTLLGISLPYFIGLLFISSMEKKDKELVLSSDNKTGLIGIPDENGVVKLSLVFSNILYIESADNYISVHYVDNEKTKHILIRNTLKTIESIFENTSLKRCHRSYMINLDKIKMAQKKSGRLYLHIKNTETIIPVSRNYTTAFQSIISSIPK</sequence>
<dbReference type="GO" id="GO:0003677">
    <property type="term" value="F:DNA binding"/>
    <property type="evidence" value="ECO:0007669"/>
    <property type="project" value="InterPro"/>
</dbReference>